<accession>A0A7X0VHM7</accession>
<keyword evidence="4" id="KW-1185">Reference proteome</keyword>
<dbReference type="PANTHER" id="PTHR30543">
    <property type="entry name" value="CHROMATE REDUCTASE"/>
    <property type="match status" value="1"/>
</dbReference>
<dbReference type="GO" id="GO:0005829">
    <property type="term" value="C:cytosol"/>
    <property type="evidence" value="ECO:0007669"/>
    <property type="project" value="TreeGrafter"/>
</dbReference>
<dbReference type="Pfam" id="PF03358">
    <property type="entry name" value="FMN_red"/>
    <property type="match status" value="1"/>
</dbReference>
<proteinExistence type="inferred from homology"/>
<protein>
    <submittedName>
        <fullName evidence="3">NAD(P)H-dependent oxidoreductase</fullName>
    </submittedName>
</protein>
<dbReference type="SUPFAM" id="SSF52218">
    <property type="entry name" value="Flavoproteins"/>
    <property type="match status" value="1"/>
</dbReference>
<evidence type="ECO:0000313" key="4">
    <source>
        <dbReference type="Proteomes" id="UP000547209"/>
    </source>
</evidence>
<dbReference type="EMBL" id="JACJVP010000045">
    <property type="protein sequence ID" value="MBB6674305.1"/>
    <property type="molecule type" value="Genomic_DNA"/>
</dbReference>
<dbReference type="InterPro" id="IPR029039">
    <property type="entry name" value="Flavoprotein-like_sf"/>
</dbReference>
<dbReference type="GO" id="GO:0016491">
    <property type="term" value="F:oxidoreductase activity"/>
    <property type="evidence" value="ECO:0007669"/>
    <property type="project" value="InterPro"/>
</dbReference>
<reference evidence="3 4" key="1">
    <citation type="submission" date="2020-08" db="EMBL/GenBank/DDBJ databases">
        <title>Cohnella phylogeny.</title>
        <authorList>
            <person name="Dunlap C."/>
        </authorList>
    </citation>
    <scope>NUCLEOTIDE SEQUENCE [LARGE SCALE GENOMIC DNA]</scope>
    <source>
        <strain evidence="3 4">DSM 28246</strain>
    </source>
</reference>
<evidence type="ECO:0000313" key="3">
    <source>
        <dbReference type="EMBL" id="MBB6674305.1"/>
    </source>
</evidence>
<feature type="domain" description="NADPH-dependent FMN reductase-like" evidence="2">
    <location>
        <begin position="1"/>
        <end position="140"/>
    </location>
</feature>
<comment type="caution">
    <text evidence="3">The sequence shown here is derived from an EMBL/GenBank/DDBJ whole genome shotgun (WGS) entry which is preliminary data.</text>
</comment>
<dbReference type="GO" id="GO:0010181">
    <property type="term" value="F:FMN binding"/>
    <property type="evidence" value="ECO:0007669"/>
    <property type="project" value="TreeGrafter"/>
</dbReference>
<evidence type="ECO:0000259" key="2">
    <source>
        <dbReference type="Pfam" id="PF03358"/>
    </source>
</evidence>
<gene>
    <name evidence="3" type="ORF">H7C19_26835</name>
</gene>
<dbReference type="AlphaFoldDB" id="A0A7X0VHM7"/>
<dbReference type="InterPro" id="IPR050712">
    <property type="entry name" value="NAD(P)H-dep_reductase"/>
</dbReference>
<organism evidence="3 4">
    <name type="scientific">Cohnella nanjingensis</name>
    <dbReference type="NCBI Taxonomy" id="1387779"/>
    <lineage>
        <taxon>Bacteria</taxon>
        <taxon>Bacillati</taxon>
        <taxon>Bacillota</taxon>
        <taxon>Bacilli</taxon>
        <taxon>Bacillales</taxon>
        <taxon>Paenibacillaceae</taxon>
        <taxon>Cohnella</taxon>
    </lineage>
</organism>
<name>A0A7X0VHM7_9BACL</name>
<dbReference type="Gene3D" id="3.40.50.360">
    <property type="match status" value="1"/>
</dbReference>
<evidence type="ECO:0000256" key="1">
    <source>
        <dbReference type="ARBA" id="ARBA00009428"/>
    </source>
</evidence>
<dbReference type="RefSeq" id="WP_185672161.1">
    <property type="nucleotide sequence ID" value="NZ_JACJVP010000045.1"/>
</dbReference>
<dbReference type="Proteomes" id="UP000547209">
    <property type="component" value="Unassembled WGS sequence"/>
</dbReference>
<dbReference type="PANTHER" id="PTHR30543:SF21">
    <property type="entry name" value="NAD(P)H-DEPENDENT FMN REDUCTASE LOT6"/>
    <property type="match status" value="1"/>
</dbReference>
<comment type="similarity">
    <text evidence="1">Belongs to the azoreductase type 2 family.</text>
</comment>
<dbReference type="InterPro" id="IPR005025">
    <property type="entry name" value="FMN_Rdtase-like_dom"/>
</dbReference>
<sequence length="184" mass="19728">MRIAIVTGANHRASASTRLARYAGRLLAESGHLVQVFDLYEHPLPIFSPEAEDVTESVVRLRQTVAGADAVLLSTPEYHGSLSGALKNALDYLGSDHFDGKLALALSASGGAVGVSALTQLQIIVRNLHGINCPEWISIGGDQRAFDEEGNPLNAAVQKRVERVLDYFVGMAERLRPLPSGATR</sequence>